<sequence length="179" mass="20158">MTQLETNRLLLQSLQLSDAARIEELASDVDVAKTTATIPHPYPKDSAGMFIEKMLEDEKKGDIAIFAVKLKESNELIGVINLKISKDHQRAELGYWIGKAYWNQGFGTEATKKLVTYGFDRLNLNKIMAAAFVHNPGSWRIMEKSGLCHEGTFKQHVIRDGNPIDVHFYGVTKDDYKAS</sequence>
<dbReference type="PANTHER" id="PTHR43792">
    <property type="entry name" value="GNAT FAMILY, PUTATIVE (AFU_ORTHOLOGUE AFUA_3G00765)-RELATED-RELATED"/>
    <property type="match status" value="1"/>
</dbReference>
<gene>
    <name evidence="2" type="ORF">J7W16_10625</name>
</gene>
<organism evidence="2 3">
    <name type="scientific">Halalkalibacter suaedae</name>
    <dbReference type="NCBI Taxonomy" id="2822140"/>
    <lineage>
        <taxon>Bacteria</taxon>
        <taxon>Bacillati</taxon>
        <taxon>Bacillota</taxon>
        <taxon>Bacilli</taxon>
        <taxon>Bacillales</taxon>
        <taxon>Bacillaceae</taxon>
        <taxon>Halalkalibacter</taxon>
    </lineage>
</organism>
<dbReference type="SUPFAM" id="SSF55729">
    <property type="entry name" value="Acyl-CoA N-acyltransferases (Nat)"/>
    <property type="match status" value="1"/>
</dbReference>
<proteinExistence type="predicted"/>
<dbReference type="InterPro" id="IPR051531">
    <property type="entry name" value="N-acetyltransferase"/>
</dbReference>
<dbReference type="InterPro" id="IPR016181">
    <property type="entry name" value="Acyl_CoA_acyltransferase"/>
</dbReference>
<dbReference type="Pfam" id="PF13302">
    <property type="entry name" value="Acetyltransf_3"/>
    <property type="match status" value="1"/>
</dbReference>
<dbReference type="GO" id="GO:0016747">
    <property type="term" value="F:acyltransferase activity, transferring groups other than amino-acyl groups"/>
    <property type="evidence" value="ECO:0007669"/>
    <property type="project" value="InterPro"/>
</dbReference>
<dbReference type="InterPro" id="IPR000182">
    <property type="entry name" value="GNAT_dom"/>
</dbReference>
<protein>
    <submittedName>
        <fullName evidence="2">GNAT family N-acetyltransferase</fullName>
    </submittedName>
</protein>
<evidence type="ECO:0000313" key="2">
    <source>
        <dbReference type="EMBL" id="MBP3951591.1"/>
    </source>
</evidence>
<dbReference type="PROSITE" id="PS51186">
    <property type="entry name" value="GNAT"/>
    <property type="match status" value="1"/>
</dbReference>
<dbReference type="Gene3D" id="3.40.630.30">
    <property type="match status" value="1"/>
</dbReference>
<dbReference type="RefSeq" id="WP_210597293.1">
    <property type="nucleotide sequence ID" value="NZ_JAGKSQ010000004.1"/>
</dbReference>
<accession>A0A940WZJ3</accession>
<evidence type="ECO:0000259" key="1">
    <source>
        <dbReference type="PROSITE" id="PS51186"/>
    </source>
</evidence>
<dbReference type="EMBL" id="JAGKSQ010000004">
    <property type="protein sequence ID" value="MBP3951591.1"/>
    <property type="molecule type" value="Genomic_DNA"/>
</dbReference>
<keyword evidence="3" id="KW-1185">Reference proteome</keyword>
<reference evidence="2" key="1">
    <citation type="submission" date="2021-03" db="EMBL/GenBank/DDBJ databases">
        <title>Bacillus suaedae sp. nov., isolated from Suaeda aralocaspica.</title>
        <authorList>
            <person name="Lei R.F.R."/>
        </authorList>
    </citation>
    <scope>NUCLEOTIDE SEQUENCE</scope>
    <source>
        <strain evidence="2">YZJH907-2</strain>
    </source>
</reference>
<dbReference type="AlphaFoldDB" id="A0A940WZJ3"/>
<comment type="caution">
    <text evidence="2">The sequence shown here is derived from an EMBL/GenBank/DDBJ whole genome shotgun (WGS) entry which is preliminary data.</text>
</comment>
<dbReference type="Proteomes" id="UP000678228">
    <property type="component" value="Unassembled WGS sequence"/>
</dbReference>
<name>A0A940WZJ3_9BACI</name>
<evidence type="ECO:0000313" key="3">
    <source>
        <dbReference type="Proteomes" id="UP000678228"/>
    </source>
</evidence>
<feature type="domain" description="N-acetyltransferase" evidence="1">
    <location>
        <begin position="9"/>
        <end position="165"/>
    </location>
</feature>